<comment type="caution">
    <text evidence="2">The sequence shown here is derived from an EMBL/GenBank/DDBJ whole genome shotgun (WGS) entry which is preliminary data.</text>
</comment>
<protein>
    <submittedName>
        <fullName evidence="2">Uncharacterized protein</fullName>
    </submittedName>
</protein>
<feature type="compositionally biased region" description="Pro residues" evidence="1">
    <location>
        <begin position="153"/>
        <end position="190"/>
    </location>
</feature>
<sequence length="351" mass="37085">MNSRSTARPTSSVSTRLEDVIDVAGNDALAEATHETLKGFLPVHTLFKPLRFNRTVETLLVYYTYHTPYFTLSFPPKFFLVVGDLPAAGDGRWRPTSGLPPPAPTLAGRPAAGESPFSLFSYPSLPPSLSLPLSFSSPVSLFSCLSLLLSRGDPPPAPPPPSALPAPSPQPAPRPPQPAQRPPSPGPPSLFPFLSLPNPRPPHPWPPGAPPSHPHPRVPSLFLSLSSRPSAARCPPIPPPPASPLSFSLFSRRGWCGGAGAGVGGAGGAGGGGGARGGSPRERRRERKGKREKGEERGEEREKRRERKGKREKGDSSAAGRGWGRWWEARGGSLVSVTGGGKVAGDGKYFG</sequence>
<reference evidence="2" key="1">
    <citation type="submission" date="2023-07" db="EMBL/GenBank/DDBJ databases">
        <title>draft genome sequence of fig (Ficus carica).</title>
        <authorList>
            <person name="Takahashi T."/>
            <person name="Nishimura K."/>
        </authorList>
    </citation>
    <scope>NUCLEOTIDE SEQUENCE</scope>
</reference>
<proteinExistence type="predicted"/>
<feature type="region of interest" description="Disordered" evidence="1">
    <location>
        <begin position="153"/>
        <end position="351"/>
    </location>
</feature>
<organism evidence="2 3">
    <name type="scientific">Ficus carica</name>
    <name type="common">Common fig</name>
    <dbReference type="NCBI Taxonomy" id="3494"/>
    <lineage>
        <taxon>Eukaryota</taxon>
        <taxon>Viridiplantae</taxon>
        <taxon>Streptophyta</taxon>
        <taxon>Embryophyta</taxon>
        <taxon>Tracheophyta</taxon>
        <taxon>Spermatophyta</taxon>
        <taxon>Magnoliopsida</taxon>
        <taxon>eudicotyledons</taxon>
        <taxon>Gunneridae</taxon>
        <taxon>Pentapetalae</taxon>
        <taxon>rosids</taxon>
        <taxon>fabids</taxon>
        <taxon>Rosales</taxon>
        <taxon>Moraceae</taxon>
        <taxon>Ficeae</taxon>
        <taxon>Ficus</taxon>
    </lineage>
</organism>
<gene>
    <name evidence="2" type="ORF">TIFTF001_016968</name>
</gene>
<dbReference type="EMBL" id="BTGU01000026">
    <property type="protein sequence ID" value="GMN47790.1"/>
    <property type="molecule type" value="Genomic_DNA"/>
</dbReference>
<dbReference type="PRINTS" id="PR01217">
    <property type="entry name" value="PRICHEXTENSN"/>
</dbReference>
<name>A0AA88A9Q4_FICCA</name>
<evidence type="ECO:0000313" key="2">
    <source>
        <dbReference type="EMBL" id="GMN47790.1"/>
    </source>
</evidence>
<evidence type="ECO:0000256" key="1">
    <source>
        <dbReference type="SAM" id="MobiDB-lite"/>
    </source>
</evidence>
<feature type="compositionally biased region" description="Basic and acidic residues" evidence="1">
    <location>
        <begin position="292"/>
        <end position="303"/>
    </location>
</feature>
<feature type="compositionally biased region" description="Basic residues" evidence="1">
    <location>
        <begin position="282"/>
        <end position="291"/>
    </location>
</feature>
<accession>A0AA88A9Q4</accession>
<dbReference type="AlphaFoldDB" id="A0AA88A9Q4"/>
<feature type="compositionally biased region" description="Low complexity" evidence="1">
    <location>
        <begin position="316"/>
        <end position="333"/>
    </location>
</feature>
<feature type="compositionally biased region" description="Gly residues" evidence="1">
    <location>
        <begin position="255"/>
        <end position="277"/>
    </location>
</feature>
<feature type="compositionally biased region" description="Gly residues" evidence="1">
    <location>
        <begin position="338"/>
        <end position="351"/>
    </location>
</feature>
<evidence type="ECO:0000313" key="3">
    <source>
        <dbReference type="Proteomes" id="UP001187192"/>
    </source>
</evidence>
<keyword evidence="3" id="KW-1185">Reference proteome</keyword>
<feature type="compositionally biased region" description="Pro residues" evidence="1">
    <location>
        <begin position="198"/>
        <end position="213"/>
    </location>
</feature>
<feature type="compositionally biased region" description="Low complexity" evidence="1">
    <location>
        <begin position="244"/>
        <end position="254"/>
    </location>
</feature>
<feature type="compositionally biased region" description="Low complexity" evidence="1">
    <location>
        <begin position="218"/>
        <end position="234"/>
    </location>
</feature>
<dbReference type="Proteomes" id="UP001187192">
    <property type="component" value="Unassembled WGS sequence"/>
</dbReference>